<dbReference type="EMBL" id="LGFU01000007">
    <property type="protein sequence ID" value="KUK46799.1"/>
    <property type="molecule type" value="Genomic_DNA"/>
</dbReference>
<evidence type="ECO:0000313" key="3">
    <source>
        <dbReference type="EMBL" id="KUK46799.1"/>
    </source>
</evidence>
<dbReference type="SUPFAM" id="SSF53187">
    <property type="entry name" value="Zn-dependent exopeptidases"/>
    <property type="match status" value="1"/>
</dbReference>
<evidence type="ECO:0000313" key="4">
    <source>
        <dbReference type="Proteomes" id="UP000064249"/>
    </source>
</evidence>
<dbReference type="PANTHER" id="PTHR12147">
    <property type="entry name" value="METALLOPEPTIDASE M28 FAMILY MEMBER"/>
    <property type="match status" value="1"/>
</dbReference>
<dbReference type="PANTHER" id="PTHR12147:SF26">
    <property type="entry name" value="PEPTIDASE M28 DOMAIN-CONTAINING PROTEIN"/>
    <property type="match status" value="1"/>
</dbReference>
<organism evidence="3 4">
    <name type="scientific">Anaerolinea thermophila</name>
    <dbReference type="NCBI Taxonomy" id="167964"/>
    <lineage>
        <taxon>Bacteria</taxon>
        <taxon>Bacillati</taxon>
        <taxon>Chloroflexota</taxon>
        <taxon>Anaerolineae</taxon>
        <taxon>Anaerolineales</taxon>
        <taxon>Anaerolineaceae</taxon>
        <taxon>Anaerolinea</taxon>
    </lineage>
</organism>
<name>A0A101FYP1_9CHLR</name>
<dbReference type="PROSITE" id="PS51257">
    <property type="entry name" value="PROKAR_LIPOPROTEIN"/>
    <property type="match status" value="1"/>
</dbReference>
<dbReference type="GO" id="GO:0006508">
    <property type="term" value="P:proteolysis"/>
    <property type="evidence" value="ECO:0007669"/>
    <property type="project" value="InterPro"/>
</dbReference>
<sequence>MRFMNRFFVIVILLAILTGCSASSTEKVFSGEKAYNHVQTQLGFGARIPGSKAIQETASYITSTLQDNSWSTQAQSFEYGGVALQNIIAKKGNGENIFIIATHYDTRAKADRDVDSAFQKYPVPGANDGASGTAVLLELSRVLAVSDDAQVWLVFFDGEDQGHLDGWEWSIGADYFVEHLTQNPHKVVIIDMIGDAKLNVFQEKNSTPDLVEEIWTAAEELDYLSYFIPEEKYTMIDDHVPFLNHGIPAVLLIDFDYDFWHTTQDTIENISADSLQIVGNLLCHWLQSTQ</sequence>
<gene>
    <name evidence="3" type="ORF">XD73_0325</name>
</gene>
<proteinExistence type="predicted"/>
<dbReference type="InterPro" id="IPR007484">
    <property type="entry name" value="Peptidase_M28"/>
</dbReference>
<comment type="caution">
    <text evidence="3">The sequence shown here is derived from an EMBL/GenBank/DDBJ whole genome shotgun (WGS) entry which is preliminary data.</text>
</comment>
<accession>A0A101FYP1</accession>
<keyword evidence="1" id="KW-0732">Signal</keyword>
<evidence type="ECO:0000259" key="2">
    <source>
        <dbReference type="Pfam" id="PF04389"/>
    </source>
</evidence>
<dbReference type="Gene3D" id="3.40.630.10">
    <property type="entry name" value="Zn peptidases"/>
    <property type="match status" value="1"/>
</dbReference>
<evidence type="ECO:0000256" key="1">
    <source>
        <dbReference type="SAM" id="SignalP"/>
    </source>
</evidence>
<dbReference type="Pfam" id="PF04389">
    <property type="entry name" value="Peptidase_M28"/>
    <property type="match status" value="1"/>
</dbReference>
<feature type="domain" description="Peptidase M28" evidence="2">
    <location>
        <begin position="86"/>
        <end position="284"/>
    </location>
</feature>
<dbReference type="AlphaFoldDB" id="A0A101FYP1"/>
<dbReference type="InterPro" id="IPR045175">
    <property type="entry name" value="M28_fam"/>
</dbReference>
<protein>
    <submittedName>
        <fullName evidence="3">Peptidase M28</fullName>
    </submittedName>
</protein>
<dbReference type="Proteomes" id="UP000064249">
    <property type="component" value="Unassembled WGS sequence"/>
</dbReference>
<feature type="chain" id="PRO_5007096324" evidence="1">
    <location>
        <begin position="25"/>
        <end position="290"/>
    </location>
</feature>
<dbReference type="GO" id="GO:0008235">
    <property type="term" value="F:metalloexopeptidase activity"/>
    <property type="evidence" value="ECO:0007669"/>
    <property type="project" value="InterPro"/>
</dbReference>
<reference evidence="3 4" key="1">
    <citation type="journal article" date="2015" name="MBio">
        <title>Genome-Resolved Metagenomic Analysis Reveals Roles for Candidate Phyla and Other Microbial Community Members in Biogeochemical Transformations in Oil Reservoirs.</title>
        <authorList>
            <person name="Hu P."/>
            <person name="Tom L."/>
            <person name="Singh A."/>
            <person name="Thomas B.C."/>
            <person name="Baker B.J."/>
            <person name="Piceno Y.M."/>
            <person name="Andersen G.L."/>
            <person name="Banfield J.F."/>
        </authorList>
    </citation>
    <scope>NUCLEOTIDE SEQUENCE [LARGE SCALE GENOMIC DNA]</scope>
    <source>
        <strain evidence="3">46_16</strain>
    </source>
</reference>
<feature type="signal peptide" evidence="1">
    <location>
        <begin position="1"/>
        <end position="24"/>
    </location>
</feature>